<dbReference type="OrthoDB" id="512915at2759"/>
<dbReference type="GO" id="GO:0030695">
    <property type="term" value="F:GTPase regulator activity"/>
    <property type="evidence" value="ECO:0007669"/>
    <property type="project" value="TreeGrafter"/>
</dbReference>
<feature type="compositionally biased region" description="Acidic residues" evidence="1">
    <location>
        <begin position="372"/>
        <end position="383"/>
    </location>
</feature>
<feature type="region of interest" description="Disordered" evidence="1">
    <location>
        <begin position="439"/>
        <end position="509"/>
    </location>
</feature>
<evidence type="ECO:0000256" key="1">
    <source>
        <dbReference type="SAM" id="MobiDB-lite"/>
    </source>
</evidence>
<comment type="caution">
    <text evidence="2">The sequence shown here is derived from an EMBL/GenBank/DDBJ whole genome shotgun (WGS) entry which is preliminary data.</text>
</comment>
<reference evidence="2" key="1">
    <citation type="submission" date="2022-07" db="EMBL/GenBank/DDBJ databases">
        <title>Phylogenomic reconstructions and comparative analyses of Kickxellomycotina fungi.</title>
        <authorList>
            <person name="Reynolds N.K."/>
            <person name="Stajich J.E."/>
            <person name="Barry K."/>
            <person name="Grigoriev I.V."/>
            <person name="Crous P."/>
            <person name="Smith M.E."/>
        </authorList>
    </citation>
    <scope>NUCLEOTIDE SEQUENCE</scope>
    <source>
        <strain evidence="2">RSA 861</strain>
    </source>
</reference>
<feature type="region of interest" description="Disordered" evidence="1">
    <location>
        <begin position="369"/>
        <end position="391"/>
    </location>
</feature>
<evidence type="ECO:0000313" key="2">
    <source>
        <dbReference type="EMBL" id="KAJ1920014.1"/>
    </source>
</evidence>
<accession>A0A9W8DQ60</accession>
<dbReference type="EMBL" id="JANBPT010000455">
    <property type="protein sequence ID" value="KAJ1920014.1"/>
    <property type="molecule type" value="Genomic_DNA"/>
</dbReference>
<name>A0A9W8DQ60_9FUNG</name>
<feature type="compositionally biased region" description="Low complexity" evidence="1">
    <location>
        <begin position="343"/>
        <end position="355"/>
    </location>
</feature>
<feature type="region of interest" description="Disordered" evidence="1">
    <location>
        <begin position="80"/>
        <end position="103"/>
    </location>
</feature>
<feature type="compositionally biased region" description="Low complexity" evidence="1">
    <location>
        <begin position="166"/>
        <end position="180"/>
    </location>
</feature>
<dbReference type="GO" id="GO:0005634">
    <property type="term" value="C:nucleus"/>
    <property type="evidence" value="ECO:0007669"/>
    <property type="project" value="TreeGrafter"/>
</dbReference>
<proteinExistence type="predicted"/>
<gene>
    <name evidence="2" type="primary">YRB30</name>
    <name evidence="2" type="ORF">IWQ60_007097</name>
</gene>
<feature type="compositionally biased region" description="Low complexity" evidence="1">
    <location>
        <begin position="80"/>
        <end position="96"/>
    </location>
</feature>
<dbReference type="Pfam" id="PF05508">
    <property type="entry name" value="Ran-binding"/>
    <property type="match status" value="1"/>
</dbReference>
<feature type="region of interest" description="Disordered" evidence="1">
    <location>
        <begin position="161"/>
        <end position="181"/>
    </location>
</feature>
<organism evidence="2 3">
    <name type="scientific">Tieghemiomyces parasiticus</name>
    <dbReference type="NCBI Taxonomy" id="78921"/>
    <lineage>
        <taxon>Eukaryota</taxon>
        <taxon>Fungi</taxon>
        <taxon>Fungi incertae sedis</taxon>
        <taxon>Zoopagomycota</taxon>
        <taxon>Kickxellomycotina</taxon>
        <taxon>Dimargaritomycetes</taxon>
        <taxon>Dimargaritales</taxon>
        <taxon>Dimargaritaceae</taxon>
        <taxon>Tieghemiomyces</taxon>
    </lineage>
</organism>
<dbReference type="PANTHER" id="PTHR31010:SF2">
    <property type="entry name" value="RAN-SPECIFIC GTPASE-ACTIVATING PROTEIN 30"/>
    <property type="match status" value="1"/>
</dbReference>
<dbReference type="Proteomes" id="UP001150569">
    <property type="component" value="Unassembled WGS sequence"/>
</dbReference>
<dbReference type="PANTHER" id="PTHR31010">
    <property type="entry name" value="RAN-SPECIFIC GTPASE-ACTIVATING PROTEIN 30-RELATED"/>
    <property type="match status" value="1"/>
</dbReference>
<sequence length="509" mass="55800">MEAQKFTRFIQDVPTKQTQELEQLRAELELRLRLVVPAIDLIDILAARGNSSLLAVVPLTTDLRRQTELFARHLERLEAQAAAEPPARARTGTARRPPSKLEEGVEALQTEIRRLLDRIAEMVPFLNLALTTSGAHLSASLPASVSPARLLHASTCLQRAVRQDTSRPTSPASTASGSPPDVVAAKLTSSLRRLAVEVEPQFDLILYSLFTSSVRDKSRDDFTWKEDFARCRAYLQRVHAAATPFYYELVLIEDLHDGRYHDDDEDRGPARYGERRVFPVADLVRLHYSSSGRLLGIEEANRPVLVLQLQRSPVTSGSGSVTLASSLASLSLQEGPSAKRGDTTPAPRPATAASPRFEWLALQARPEAFTFDSDDDDDEETVEGDGRIPGSATEISDVEVATGPSQLSLLEYLLRLAALEMSEQQNHLDLPDEKLTLYLRDDPDGGGSAPAAPGGRLNGSGNVTWDLEGSIRKSYSRAGTPYRPDYGSPLTRRMASRSDSGQDSPLRGK</sequence>
<dbReference type="InterPro" id="IPR008812">
    <property type="entry name" value="Ran_GTP-bd-rel"/>
</dbReference>
<evidence type="ECO:0000313" key="3">
    <source>
        <dbReference type="Proteomes" id="UP001150569"/>
    </source>
</evidence>
<keyword evidence="3" id="KW-1185">Reference proteome</keyword>
<dbReference type="GO" id="GO:0005737">
    <property type="term" value="C:cytoplasm"/>
    <property type="evidence" value="ECO:0007669"/>
    <property type="project" value="TreeGrafter"/>
</dbReference>
<protein>
    <submittedName>
        <fullName evidence="2">Ran-specific GTPase-activating protein 30</fullName>
    </submittedName>
</protein>
<dbReference type="AlphaFoldDB" id="A0A9W8DQ60"/>
<feature type="region of interest" description="Disordered" evidence="1">
    <location>
        <begin position="332"/>
        <end position="355"/>
    </location>
</feature>